<reference evidence="1 2" key="1">
    <citation type="journal article" date="2016" name="Genome Biol. Evol.">
        <title>Draft genome sequence of an aflatoxigenic Aspergillus species, A. bombycis.</title>
        <authorList>
            <person name="Moore G.G."/>
            <person name="Mack B.M."/>
            <person name="Beltz S.B."/>
            <person name="Gilbert M.K."/>
        </authorList>
    </citation>
    <scope>NUCLEOTIDE SEQUENCE [LARGE SCALE GENOMIC DNA]</scope>
    <source>
        <strain evidence="2">NRRL 26010</strain>
    </source>
</reference>
<dbReference type="STRING" id="109264.A0A1F8A631"/>
<evidence type="ECO:0000313" key="2">
    <source>
        <dbReference type="Proteomes" id="UP000179179"/>
    </source>
</evidence>
<keyword evidence="2" id="KW-1185">Reference proteome</keyword>
<protein>
    <submittedName>
        <fullName evidence="1">Uncharacterized protein</fullName>
    </submittedName>
</protein>
<evidence type="ECO:0000313" key="1">
    <source>
        <dbReference type="EMBL" id="OGM46758.1"/>
    </source>
</evidence>
<sequence>MDDDNDDVVQPTKETFDRVLRERYPLWSSYVDLEGPSSLSIQCIDLKHILGQTPSFLGHGLIPETESAPFKCTESSGALYVNGHSTWKTSNGDCQLGPKEIHRTRLLATQAAMNVELSDSAPFAEWPGVQGLEEYDEGNYIAVLVLAWAYILSARWSELLSKSPEHRCMITLRKETPRCEDPLSHSRIEVDIGDDASDDEVHWWNAILSAYEG</sequence>
<gene>
    <name evidence="1" type="ORF">ABOM_005090</name>
</gene>
<dbReference type="GeneID" id="34448480"/>
<dbReference type="EMBL" id="LYCR01000029">
    <property type="protein sequence ID" value="OGM46758.1"/>
    <property type="molecule type" value="Genomic_DNA"/>
</dbReference>
<proteinExistence type="predicted"/>
<name>A0A1F8A631_9EURO</name>
<dbReference type="RefSeq" id="XP_022390475.1">
    <property type="nucleotide sequence ID" value="XM_022532219.1"/>
</dbReference>
<accession>A0A1F8A631</accession>
<organism evidence="1 2">
    <name type="scientific">Aspergillus bombycis</name>
    <dbReference type="NCBI Taxonomy" id="109264"/>
    <lineage>
        <taxon>Eukaryota</taxon>
        <taxon>Fungi</taxon>
        <taxon>Dikarya</taxon>
        <taxon>Ascomycota</taxon>
        <taxon>Pezizomycotina</taxon>
        <taxon>Eurotiomycetes</taxon>
        <taxon>Eurotiomycetidae</taxon>
        <taxon>Eurotiales</taxon>
        <taxon>Aspergillaceae</taxon>
        <taxon>Aspergillus</taxon>
    </lineage>
</organism>
<comment type="caution">
    <text evidence="1">The sequence shown here is derived from an EMBL/GenBank/DDBJ whole genome shotgun (WGS) entry which is preliminary data.</text>
</comment>
<dbReference type="OrthoDB" id="3549294at2759"/>
<dbReference type="AlphaFoldDB" id="A0A1F8A631"/>
<dbReference type="Proteomes" id="UP000179179">
    <property type="component" value="Unassembled WGS sequence"/>
</dbReference>